<dbReference type="InterPro" id="IPR028098">
    <property type="entry name" value="Glyco_trans_4-like_N"/>
</dbReference>
<keyword evidence="4" id="KW-1185">Reference proteome</keyword>
<dbReference type="InterPro" id="IPR050194">
    <property type="entry name" value="Glycosyltransferase_grp1"/>
</dbReference>
<dbReference type="Pfam" id="PF00534">
    <property type="entry name" value="Glycos_transf_1"/>
    <property type="match status" value="1"/>
</dbReference>
<dbReference type="GO" id="GO:0016758">
    <property type="term" value="F:hexosyltransferase activity"/>
    <property type="evidence" value="ECO:0007669"/>
    <property type="project" value="TreeGrafter"/>
</dbReference>
<dbReference type="KEGG" id="mez:Mtc_0463"/>
<evidence type="ECO:0000313" key="4">
    <source>
        <dbReference type="Proteomes" id="UP000005233"/>
    </source>
</evidence>
<dbReference type="EMBL" id="CP003243">
    <property type="protein sequence ID" value="AFC99228.1"/>
    <property type="molecule type" value="Genomic_DNA"/>
</dbReference>
<name>H8I489_METCZ</name>
<dbReference type="STRING" id="1041930.Mtc_0463"/>
<evidence type="ECO:0000313" key="3">
    <source>
        <dbReference type="EMBL" id="AFC99228.1"/>
    </source>
</evidence>
<organism evidence="3 4">
    <name type="scientific">Methanocella conradii (strain DSM 24694 / JCM 17849 / CGMCC 1.5162 / HZ254)</name>
    <dbReference type="NCBI Taxonomy" id="1041930"/>
    <lineage>
        <taxon>Archaea</taxon>
        <taxon>Methanobacteriati</taxon>
        <taxon>Methanobacteriota</taxon>
        <taxon>Stenosarchaea group</taxon>
        <taxon>Methanomicrobia</taxon>
        <taxon>Methanocellales</taxon>
        <taxon>Methanocellaceae</taxon>
        <taxon>Methanocella</taxon>
    </lineage>
</organism>
<dbReference type="HOGENOM" id="CLU_009583_2_2_2"/>
<dbReference type="PANTHER" id="PTHR45947">
    <property type="entry name" value="SULFOQUINOVOSYL TRANSFERASE SQD2"/>
    <property type="match status" value="1"/>
</dbReference>
<protein>
    <submittedName>
        <fullName evidence="3">Glycosyltransferase</fullName>
    </submittedName>
</protein>
<evidence type="ECO:0000259" key="1">
    <source>
        <dbReference type="Pfam" id="PF00534"/>
    </source>
</evidence>
<dbReference type="AlphaFoldDB" id="H8I489"/>
<sequence length="377" mass="41943">MRIALVSDVVYPYIKGGAEKRFHELSLRLKEHNEVHFYCIKWWDGPSVIKKDGITYHGVCRPRKLYEGGRRSIVEALAFGAALVVPLLRERFDVIDCNQHPYFSIFPCKLASLLRGGRFFVTWHEAWDDYWYEYMGRAGFFGKAVEKLALRMPDMIIAVSRRTASDLERLGVDKGRIAIVPNGISIESIAAVPASDERYDVAFAGRLIKDKHVDILIKACALASREMPLKTLIIGDGPERASLEALASSLEMDGLVKFAGQVDDEALLSLIKSSRVFVLPSTREGFSISTLEALACGVPVVTVSGERNSTQELIEEGVNGMVVGLSEGELCQAILKMLSDEGERKRMAARCPSSVSSYDWDALNEKLLECYVTTTRP</sequence>
<gene>
    <name evidence="3" type="ordered locus">Mtc_0463</name>
</gene>
<dbReference type="eggNOG" id="arCOG01410">
    <property type="taxonomic scope" value="Archaea"/>
</dbReference>
<dbReference type="PANTHER" id="PTHR45947:SF3">
    <property type="entry name" value="SULFOQUINOVOSYL TRANSFERASE SQD2"/>
    <property type="match status" value="1"/>
</dbReference>
<proteinExistence type="predicted"/>
<dbReference type="RefSeq" id="WP_014405067.1">
    <property type="nucleotide sequence ID" value="NC_017034.1"/>
</dbReference>
<evidence type="ECO:0000259" key="2">
    <source>
        <dbReference type="Pfam" id="PF13439"/>
    </source>
</evidence>
<feature type="domain" description="Glycosyl transferase family 1" evidence="1">
    <location>
        <begin position="191"/>
        <end position="349"/>
    </location>
</feature>
<dbReference type="Proteomes" id="UP000005233">
    <property type="component" value="Chromosome"/>
</dbReference>
<dbReference type="GeneID" id="11970347"/>
<dbReference type="SUPFAM" id="SSF53756">
    <property type="entry name" value="UDP-Glycosyltransferase/glycogen phosphorylase"/>
    <property type="match status" value="1"/>
</dbReference>
<dbReference type="InterPro" id="IPR001296">
    <property type="entry name" value="Glyco_trans_1"/>
</dbReference>
<dbReference type="OrthoDB" id="132546at2157"/>
<reference evidence="3 4" key="1">
    <citation type="journal article" date="2012" name="J. Bacteriol.">
        <title>Complete genome sequence of a thermophilic methanogen, Methanocella conradii HZ254, isolated from Chinese rice field soil.</title>
        <authorList>
            <person name="Lu Z."/>
            <person name="Lu Y."/>
        </authorList>
    </citation>
    <scope>NUCLEOTIDE SEQUENCE [LARGE SCALE GENOMIC DNA]</scope>
    <source>
        <strain evidence="4">DSM 24694 / JCM 17849 / CGMCC 1.5162 / HZ254</strain>
    </source>
</reference>
<dbReference type="Pfam" id="PF13439">
    <property type="entry name" value="Glyco_transf_4"/>
    <property type="match status" value="1"/>
</dbReference>
<dbReference type="Gene3D" id="3.40.50.2000">
    <property type="entry name" value="Glycogen Phosphorylase B"/>
    <property type="match status" value="2"/>
</dbReference>
<feature type="domain" description="Glycosyltransferase subfamily 4-like N-terminal" evidence="2">
    <location>
        <begin position="16"/>
        <end position="187"/>
    </location>
</feature>
<accession>H8I489</accession>
<dbReference type="CDD" id="cd03801">
    <property type="entry name" value="GT4_PimA-like"/>
    <property type="match status" value="1"/>
</dbReference>